<sequence>MYKVTIDTNKPPVNLNDIFPDLLGMNAGGQGAALGFQFYGGPVITLLASKTSQRYRIQSDDFASMWLITKDLIDRLTSHFGPNSGLQCSHHGSMPLQEFFETMDAHFEYRIHAVKYKELLEQKALQFRAIQRRLLTRFKDKTPSPLGYLDTLLEGTYRQLLAIAEHAEDNKKTLYRASTNVSSAVNLLNYLIRLTYDLSDEDFAILQSILNPDVSDNGDQGWEEMVDTTITHQLRTTLAKSVKDQNVNIDMLGISGDTMKLKKHIAIFIERIAKGVPLSASGGHVTGKKVKASDKVMDRRNIAEPDRENSVLGASDTPIGTKFGEKTSPRGGYKSHNGSALSPLDGSSDMDMSAQLPPLAGGKLKPLRGNKMEVPDLDELTNGSV</sequence>
<dbReference type="AlphaFoldDB" id="A0A7J7JXL9"/>
<dbReference type="InterPro" id="IPR055364">
    <property type="entry name" value="PTHB1_CtH_dom"/>
</dbReference>
<protein>
    <submittedName>
        <fullName evidence="5">BBS9</fullName>
    </submittedName>
</protein>
<dbReference type="Proteomes" id="UP000593567">
    <property type="component" value="Unassembled WGS sequence"/>
</dbReference>
<feature type="domain" description="PTHB1 hairpin" evidence="3">
    <location>
        <begin position="93"/>
        <end position="194"/>
    </location>
</feature>
<dbReference type="InterPro" id="IPR026511">
    <property type="entry name" value="PTHB1"/>
</dbReference>
<gene>
    <name evidence="5" type="ORF">EB796_011272</name>
</gene>
<comment type="caution">
    <text evidence="5">The sequence shown here is derived from an EMBL/GenBank/DDBJ whole genome shotgun (WGS) entry which is preliminary data.</text>
</comment>
<dbReference type="InterPro" id="IPR055362">
    <property type="entry name" value="PTHB1_pf_dom"/>
</dbReference>
<dbReference type="GO" id="GO:0016020">
    <property type="term" value="C:membrane"/>
    <property type="evidence" value="ECO:0007669"/>
    <property type="project" value="TreeGrafter"/>
</dbReference>
<reference evidence="5" key="1">
    <citation type="submission" date="2020-06" db="EMBL/GenBank/DDBJ databases">
        <title>Draft genome of Bugula neritina, a colonial animal packing powerful symbionts and potential medicines.</title>
        <authorList>
            <person name="Rayko M."/>
        </authorList>
    </citation>
    <scope>NUCLEOTIDE SEQUENCE [LARGE SCALE GENOMIC DNA]</scope>
    <source>
        <strain evidence="5">Kwan_BN1</strain>
    </source>
</reference>
<dbReference type="PANTHER" id="PTHR20991:SF0">
    <property type="entry name" value="PROTEIN PTHB1"/>
    <property type="match status" value="1"/>
</dbReference>
<dbReference type="OrthoDB" id="10262646at2759"/>
<accession>A0A7J7JXL9</accession>
<evidence type="ECO:0000313" key="5">
    <source>
        <dbReference type="EMBL" id="KAF6030431.1"/>
    </source>
</evidence>
<keyword evidence="6" id="KW-1185">Reference proteome</keyword>
<evidence type="ECO:0000259" key="2">
    <source>
        <dbReference type="Pfam" id="PF23337"/>
    </source>
</evidence>
<name>A0A7J7JXL9_BUGNE</name>
<feature type="domain" description="PTHB1 C-terminal helix bundle" evidence="4">
    <location>
        <begin position="198"/>
        <end position="272"/>
    </location>
</feature>
<dbReference type="Pfam" id="PF23339">
    <property type="entry name" value="PTHB1_CtH"/>
    <property type="match status" value="1"/>
</dbReference>
<feature type="region of interest" description="Disordered" evidence="1">
    <location>
        <begin position="298"/>
        <end position="385"/>
    </location>
</feature>
<organism evidence="5 6">
    <name type="scientific">Bugula neritina</name>
    <name type="common">Brown bryozoan</name>
    <name type="synonym">Sertularia neritina</name>
    <dbReference type="NCBI Taxonomy" id="10212"/>
    <lineage>
        <taxon>Eukaryota</taxon>
        <taxon>Metazoa</taxon>
        <taxon>Spiralia</taxon>
        <taxon>Lophotrochozoa</taxon>
        <taxon>Bryozoa</taxon>
        <taxon>Gymnolaemata</taxon>
        <taxon>Cheilostomatida</taxon>
        <taxon>Flustrina</taxon>
        <taxon>Buguloidea</taxon>
        <taxon>Bugulidae</taxon>
        <taxon>Bugula</taxon>
    </lineage>
</organism>
<evidence type="ECO:0000313" key="6">
    <source>
        <dbReference type="Proteomes" id="UP000593567"/>
    </source>
</evidence>
<dbReference type="GO" id="GO:0034464">
    <property type="term" value="C:BBSome"/>
    <property type="evidence" value="ECO:0007669"/>
    <property type="project" value="InterPro"/>
</dbReference>
<evidence type="ECO:0000259" key="3">
    <source>
        <dbReference type="Pfam" id="PF23338"/>
    </source>
</evidence>
<dbReference type="InterPro" id="IPR055363">
    <property type="entry name" value="PTHB1_hp_dom"/>
</dbReference>
<feature type="compositionally biased region" description="Basic and acidic residues" evidence="1">
    <location>
        <begin position="298"/>
        <end position="309"/>
    </location>
</feature>
<dbReference type="PANTHER" id="PTHR20991">
    <property type="entry name" value="PARATHYROID HORMONE-RESPONSIVE B1 GENE"/>
    <property type="match status" value="1"/>
</dbReference>
<feature type="domain" description="PTHB1 platform" evidence="2">
    <location>
        <begin position="2"/>
        <end position="83"/>
    </location>
</feature>
<dbReference type="Pfam" id="PF23338">
    <property type="entry name" value="PTHB1_hp"/>
    <property type="match status" value="1"/>
</dbReference>
<dbReference type="EMBL" id="VXIV02001709">
    <property type="protein sequence ID" value="KAF6030431.1"/>
    <property type="molecule type" value="Genomic_DNA"/>
</dbReference>
<dbReference type="Pfam" id="PF23337">
    <property type="entry name" value="PTHB1_pf"/>
    <property type="match status" value="1"/>
</dbReference>
<proteinExistence type="predicted"/>
<evidence type="ECO:0000259" key="4">
    <source>
        <dbReference type="Pfam" id="PF23339"/>
    </source>
</evidence>
<evidence type="ECO:0000256" key="1">
    <source>
        <dbReference type="SAM" id="MobiDB-lite"/>
    </source>
</evidence>
<dbReference type="GO" id="GO:0060271">
    <property type="term" value="P:cilium assembly"/>
    <property type="evidence" value="ECO:0007669"/>
    <property type="project" value="TreeGrafter"/>
</dbReference>